<sequence length="475" mass="54619">MSRQSDAAWSLRRIELYADGMEDADDGQLSIADRLLNLRNRRENWRQLLPRLYKYPLSTTLWNAYELVDGVFAQTQNWATVNSSKGIQFASLPSRFSPGTVIQYENVGFAFRDFAMDPTQDLVIYMQCDDLQNVHGTHVVLHIRTMSTNKAHPLGKPHSSTRHETLTMTSGVIEGAVIQIVDDVVGFMSWCREESKLFIWDWRRGKLLVSEQSLESLDDFSFLSPRAYVLSRPGRHAWFRVYSFSSESGPKLHATLYLPLTRADSTVALIGIHTGPFTTSGTPPPSIRPPRPFRTKSDARVHVVNIDFLHGPDPDDHRVQCLVIVHNRTFLSYIKESEEPVIVQWDQWGRENTYWIMGLTGSQWLRYVHGERLVRLHRPTTESSERISEIQIYDFGAMRGPNKFMTKEERTERLFLSTQELLIDSVFPEPIHFSLPCRIIRRQEARPSLGFMVGDDLLIGVKRSTFSTNLDVYVL</sequence>
<dbReference type="Proteomes" id="UP000054279">
    <property type="component" value="Unassembled WGS sequence"/>
</dbReference>
<protein>
    <submittedName>
        <fullName evidence="1">Uncharacterized protein</fullName>
    </submittedName>
</protein>
<dbReference type="EMBL" id="KN837145">
    <property type="protein sequence ID" value="KIJ40279.1"/>
    <property type="molecule type" value="Genomic_DNA"/>
</dbReference>
<evidence type="ECO:0000313" key="2">
    <source>
        <dbReference type="Proteomes" id="UP000054279"/>
    </source>
</evidence>
<reference evidence="1 2" key="1">
    <citation type="submission" date="2014-06" db="EMBL/GenBank/DDBJ databases">
        <title>Evolutionary Origins and Diversification of the Mycorrhizal Mutualists.</title>
        <authorList>
            <consortium name="DOE Joint Genome Institute"/>
            <consortium name="Mycorrhizal Genomics Consortium"/>
            <person name="Kohler A."/>
            <person name="Kuo A."/>
            <person name="Nagy L.G."/>
            <person name="Floudas D."/>
            <person name="Copeland A."/>
            <person name="Barry K.W."/>
            <person name="Cichocki N."/>
            <person name="Veneault-Fourrey C."/>
            <person name="LaButti K."/>
            <person name="Lindquist E.A."/>
            <person name="Lipzen A."/>
            <person name="Lundell T."/>
            <person name="Morin E."/>
            <person name="Murat C."/>
            <person name="Riley R."/>
            <person name="Ohm R."/>
            <person name="Sun H."/>
            <person name="Tunlid A."/>
            <person name="Henrissat B."/>
            <person name="Grigoriev I.V."/>
            <person name="Hibbett D.S."/>
            <person name="Martin F."/>
        </authorList>
    </citation>
    <scope>NUCLEOTIDE SEQUENCE [LARGE SCALE GENOMIC DNA]</scope>
    <source>
        <strain evidence="1 2">SS14</strain>
    </source>
</reference>
<evidence type="ECO:0000313" key="1">
    <source>
        <dbReference type="EMBL" id="KIJ40279.1"/>
    </source>
</evidence>
<proteinExistence type="predicted"/>
<organism evidence="1 2">
    <name type="scientific">Sphaerobolus stellatus (strain SS14)</name>
    <dbReference type="NCBI Taxonomy" id="990650"/>
    <lineage>
        <taxon>Eukaryota</taxon>
        <taxon>Fungi</taxon>
        <taxon>Dikarya</taxon>
        <taxon>Basidiomycota</taxon>
        <taxon>Agaricomycotina</taxon>
        <taxon>Agaricomycetes</taxon>
        <taxon>Phallomycetidae</taxon>
        <taxon>Geastrales</taxon>
        <taxon>Sphaerobolaceae</taxon>
        <taxon>Sphaerobolus</taxon>
    </lineage>
</organism>
<accession>A0A0C9UZI3</accession>
<dbReference type="HOGENOM" id="CLU_007279_2_0_1"/>
<keyword evidence="2" id="KW-1185">Reference proteome</keyword>
<dbReference type="AlphaFoldDB" id="A0A0C9UZI3"/>
<gene>
    <name evidence="1" type="ORF">M422DRAFT_256830</name>
</gene>
<dbReference type="OrthoDB" id="2745718at2759"/>
<name>A0A0C9UZI3_SPHS4</name>